<organism evidence="1 2">
    <name type="scientific">Peptostreptococcus russellii</name>
    <dbReference type="NCBI Taxonomy" id="215200"/>
    <lineage>
        <taxon>Bacteria</taxon>
        <taxon>Bacillati</taxon>
        <taxon>Bacillota</taxon>
        <taxon>Clostridia</taxon>
        <taxon>Peptostreptococcales</taxon>
        <taxon>Peptostreptococcaceae</taxon>
        <taxon>Peptostreptococcus</taxon>
    </lineage>
</organism>
<evidence type="ECO:0008006" key="3">
    <source>
        <dbReference type="Google" id="ProtNLM"/>
    </source>
</evidence>
<accession>A0A2P7Q0M4</accession>
<gene>
    <name evidence="1" type="ORF">UF10_02255</name>
</gene>
<dbReference type="EMBL" id="JYGE01000003">
    <property type="protein sequence ID" value="PSJ31487.1"/>
    <property type="molecule type" value="Genomic_DNA"/>
</dbReference>
<protein>
    <recommendedName>
        <fullName evidence="3">AAA domain (Dynein-related subfamily)</fullName>
    </recommendedName>
</protein>
<dbReference type="AlphaFoldDB" id="A0A2P7Q0M4"/>
<dbReference type="OrthoDB" id="1698955at2"/>
<comment type="caution">
    <text evidence="1">The sequence shown here is derived from an EMBL/GenBank/DDBJ whole genome shotgun (WGS) entry which is preliminary data.</text>
</comment>
<evidence type="ECO:0000313" key="1">
    <source>
        <dbReference type="EMBL" id="PSJ31487.1"/>
    </source>
</evidence>
<dbReference type="Gene3D" id="3.40.50.300">
    <property type="entry name" value="P-loop containing nucleotide triphosphate hydrolases"/>
    <property type="match status" value="1"/>
</dbReference>
<evidence type="ECO:0000313" key="2">
    <source>
        <dbReference type="Proteomes" id="UP000241434"/>
    </source>
</evidence>
<dbReference type="Proteomes" id="UP000241434">
    <property type="component" value="Unassembled WGS sequence"/>
</dbReference>
<keyword evidence="2" id="KW-1185">Reference proteome</keyword>
<sequence length="699" mass="82002">MTNIYENHNSHIPSIKELRAKYREEKRYILEIKEKESMEKSIDKEGSFFNTFRKYEFEEIEKFNYKNEYYSRYKKYIESEFISKSKEIARIKNCIAYEKFFLEWERKLIFDKENSFLKSNPATRYRVDRIKKLEEELDELITKSEIAHTVYNKEKLLDDIENQKNKKLVNVDYVLDAKNKVKSSLKKGVPVNIIGHLGSGKTALATEAAVEFTIENMIQELLEKKMEEWYLNNKNASFEEVLSAFESFNTSIRKRYKEILINGKKEDLEKIQPLFISGSHNLSYEDMFIEKTLSLNSSFSGEDFEYYLNYLSENFFDWIDNHQKELEEIPSKEEFQIKVEIWKSLSDLLVAKNSAFGTEIKKIEKEILIAVKEGRPVIVDELNAIAMQNLIALNDILQKNIGSTAYVTGIGPVKIKRGFAFIGTGNLSTRLVSYEGTNELNPAFKSRFMTIEYNYLPQSLIGSLYDQSDNSKNELFRVIITRLLDGEGNLHIGNPRKTLDELFRFAQLSRVTQNVFMGKWKDAGDEESTLNELELKESVLSIRNILHILDDWNLGEEKDIDLALWDSFISSITYPDDQSYILSQCLRFGFFAESEGWKVKTKSIGEATTTYDEIRTRPYQYTRPKIEILSYLDVLDIIFGKKEFKEDEALMEFLELDSENDSISRDDLQKLDKKIRKLEYSKDIMDYLYKERDGEENER</sequence>
<name>A0A2P7Q0M4_9FIRM</name>
<dbReference type="InterPro" id="IPR027417">
    <property type="entry name" value="P-loop_NTPase"/>
</dbReference>
<dbReference type="RefSeq" id="WP_106776209.1">
    <property type="nucleotide sequence ID" value="NZ_JYGE01000003.1"/>
</dbReference>
<proteinExistence type="predicted"/>
<reference evidence="1" key="1">
    <citation type="thesis" date="2015" institute="Rutgers" country="The State University of New Jersey, 14 College Farm Rd., New Brunswick, NJ, USA">
        <title>Ammonia toxicity in bacteria and its implications for treatment of and resource recovery from highly nitrogenous organic wastes.</title>
        <authorList>
            <person name="Luther A.K."/>
        </authorList>
    </citation>
    <scope>NUCLEOTIDE SEQUENCE</scope>
    <source>
        <strain evidence="1">RT-10B</strain>
    </source>
</reference>
<dbReference type="SUPFAM" id="SSF52540">
    <property type="entry name" value="P-loop containing nucleoside triphosphate hydrolases"/>
    <property type="match status" value="1"/>
</dbReference>